<evidence type="ECO:0000256" key="1">
    <source>
        <dbReference type="ARBA" id="ARBA00004370"/>
    </source>
</evidence>
<feature type="domain" description="Cadherin" evidence="10">
    <location>
        <begin position="785"/>
        <end position="892"/>
    </location>
</feature>
<dbReference type="Pfam" id="PF00028">
    <property type="entry name" value="Cadherin"/>
    <property type="match status" value="7"/>
</dbReference>
<comment type="caution">
    <text evidence="11">The sequence shown here is derived from an EMBL/GenBank/DDBJ whole genome shotgun (WGS) entry which is preliminary data.</text>
</comment>
<dbReference type="FunFam" id="2.60.40.60:FF:000266">
    <property type="entry name" value="Cadherin 23"/>
    <property type="match status" value="1"/>
</dbReference>
<feature type="region of interest" description="Disordered" evidence="8">
    <location>
        <begin position="1456"/>
        <end position="1604"/>
    </location>
</feature>
<dbReference type="Gene3D" id="2.60.40.60">
    <property type="entry name" value="Cadherins"/>
    <property type="match status" value="11"/>
</dbReference>
<feature type="domain" description="Cadherin" evidence="10">
    <location>
        <begin position="22"/>
        <end position="107"/>
    </location>
</feature>
<feature type="domain" description="Cadherin" evidence="10">
    <location>
        <begin position="329"/>
        <end position="433"/>
    </location>
</feature>
<feature type="domain" description="Cadherin" evidence="10">
    <location>
        <begin position="1152"/>
        <end position="1267"/>
    </location>
</feature>
<protein>
    <recommendedName>
        <fullName evidence="10">Cadherin domain-containing protein</fullName>
    </recommendedName>
</protein>
<dbReference type="InterPro" id="IPR020894">
    <property type="entry name" value="Cadherin_CS"/>
</dbReference>
<feature type="domain" description="Cadherin" evidence="10">
    <location>
        <begin position="1035"/>
        <end position="1149"/>
    </location>
</feature>
<evidence type="ECO:0000256" key="2">
    <source>
        <dbReference type="ARBA" id="ARBA00022692"/>
    </source>
</evidence>
<dbReference type="EMBL" id="WIXP02000003">
    <property type="protein sequence ID" value="KAF6213522.1"/>
    <property type="molecule type" value="Genomic_DNA"/>
</dbReference>
<keyword evidence="4 7" id="KW-0106">Calcium</keyword>
<feature type="domain" description="Cadherin" evidence="10">
    <location>
        <begin position="108"/>
        <end position="216"/>
    </location>
</feature>
<dbReference type="InterPro" id="IPR015919">
    <property type="entry name" value="Cadherin-like_sf"/>
</dbReference>
<feature type="domain" description="Cadherin" evidence="10">
    <location>
        <begin position="430"/>
        <end position="530"/>
    </location>
</feature>
<dbReference type="GO" id="GO:0007156">
    <property type="term" value="P:homophilic cell adhesion via plasma membrane adhesion molecules"/>
    <property type="evidence" value="ECO:0007669"/>
    <property type="project" value="InterPro"/>
</dbReference>
<dbReference type="SMART" id="SM00112">
    <property type="entry name" value="CA"/>
    <property type="match status" value="10"/>
</dbReference>
<evidence type="ECO:0000259" key="10">
    <source>
        <dbReference type="PROSITE" id="PS50268"/>
    </source>
</evidence>
<evidence type="ECO:0000256" key="6">
    <source>
        <dbReference type="ARBA" id="ARBA00023136"/>
    </source>
</evidence>
<dbReference type="PROSITE" id="PS50268">
    <property type="entry name" value="CADHERIN_2"/>
    <property type="match status" value="11"/>
</dbReference>
<name>A0A8S9XWR7_APOLU</name>
<gene>
    <name evidence="11" type="ORF">GE061_011242</name>
</gene>
<dbReference type="Proteomes" id="UP000466442">
    <property type="component" value="Unassembled WGS sequence"/>
</dbReference>
<evidence type="ECO:0000256" key="5">
    <source>
        <dbReference type="ARBA" id="ARBA00022989"/>
    </source>
</evidence>
<feature type="domain" description="Cadherin" evidence="10">
    <location>
        <begin position="673"/>
        <end position="784"/>
    </location>
</feature>
<feature type="domain" description="Cadherin" evidence="10">
    <location>
        <begin position="921"/>
        <end position="1034"/>
    </location>
</feature>
<feature type="compositionally biased region" description="Basic residues" evidence="8">
    <location>
        <begin position="1456"/>
        <end position="1485"/>
    </location>
</feature>
<dbReference type="GO" id="GO:0060429">
    <property type="term" value="P:epithelium development"/>
    <property type="evidence" value="ECO:0007669"/>
    <property type="project" value="UniProtKB-ARBA"/>
</dbReference>
<dbReference type="FunFam" id="2.60.40.60:FF:000020">
    <property type="entry name" value="Dachsous cadherin-related 1b"/>
    <property type="match status" value="1"/>
</dbReference>
<reference evidence="11" key="1">
    <citation type="journal article" date="2021" name="Mol. Ecol. Resour.">
        <title>Apolygus lucorum genome provides insights into omnivorousness and mesophyll feeding.</title>
        <authorList>
            <person name="Liu Y."/>
            <person name="Liu H."/>
            <person name="Wang H."/>
            <person name="Huang T."/>
            <person name="Liu B."/>
            <person name="Yang B."/>
            <person name="Yin L."/>
            <person name="Li B."/>
            <person name="Zhang Y."/>
            <person name="Zhang S."/>
            <person name="Jiang F."/>
            <person name="Zhang X."/>
            <person name="Ren Y."/>
            <person name="Wang B."/>
            <person name="Wang S."/>
            <person name="Lu Y."/>
            <person name="Wu K."/>
            <person name="Fan W."/>
            <person name="Wang G."/>
        </authorList>
    </citation>
    <scope>NUCLEOTIDE SEQUENCE</scope>
    <source>
        <strain evidence="11">12Hb</strain>
    </source>
</reference>
<keyword evidence="2 9" id="KW-0812">Transmembrane</keyword>
<organism evidence="11 12">
    <name type="scientific">Apolygus lucorum</name>
    <name type="common">Small green plant bug</name>
    <name type="synonym">Lygocoris lucorum</name>
    <dbReference type="NCBI Taxonomy" id="248454"/>
    <lineage>
        <taxon>Eukaryota</taxon>
        <taxon>Metazoa</taxon>
        <taxon>Ecdysozoa</taxon>
        <taxon>Arthropoda</taxon>
        <taxon>Hexapoda</taxon>
        <taxon>Insecta</taxon>
        <taxon>Pterygota</taxon>
        <taxon>Neoptera</taxon>
        <taxon>Paraneoptera</taxon>
        <taxon>Hemiptera</taxon>
        <taxon>Heteroptera</taxon>
        <taxon>Panheteroptera</taxon>
        <taxon>Cimicomorpha</taxon>
        <taxon>Miridae</taxon>
        <taxon>Mirini</taxon>
        <taxon>Apolygus</taxon>
    </lineage>
</organism>
<evidence type="ECO:0000313" key="11">
    <source>
        <dbReference type="EMBL" id="KAF6213522.1"/>
    </source>
</evidence>
<keyword evidence="3" id="KW-0677">Repeat</keyword>
<evidence type="ECO:0000256" key="8">
    <source>
        <dbReference type="SAM" id="MobiDB-lite"/>
    </source>
</evidence>
<dbReference type="PROSITE" id="PS00232">
    <property type="entry name" value="CADHERIN_1"/>
    <property type="match status" value="6"/>
</dbReference>
<evidence type="ECO:0000256" key="3">
    <source>
        <dbReference type="ARBA" id="ARBA00022737"/>
    </source>
</evidence>
<feature type="compositionally biased region" description="Pro residues" evidence="8">
    <location>
        <begin position="1585"/>
        <end position="1594"/>
    </location>
</feature>
<dbReference type="OrthoDB" id="6252479at2759"/>
<evidence type="ECO:0000256" key="7">
    <source>
        <dbReference type="PROSITE-ProRule" id="PRU00043"/>
    </source>
</evidence>
<dbReference type="GO" id="GO:0005886">
    <property type="term" value="C:plasma membrane"/>
    <property type="evidence" value="ECO:0007669"/>
    <property type="project" value="UniProtKB-SubCell"/>
</dbReference>
<feature type="domain" description="Cadherin" evidence="10">
    <location>
        <begin position="218"/>
        <end position="328"/>
    </location>
</feature>
<keyword evidence="12" id="KW-1185">Reference proteome</keyword>
<dbReference type="GO" id="GO:0005509">
    <property type="term" value="F:calcium ion binding"/>
    <property type="evidence" value="ECO:0007669"/>
    <property type="project" value="UniProtKB-UniRule"/>
</dbReference>
<evidence type="ECO:0000256" key="4">
    <source>
        <dbReference type="ARBA" id="ARBA00022837"/>
    </source>
</evidence>
<accession>A0A8S9XWR7</accession>
<keyword evidence="5 9" id="KW-1133">Transmembrane helix</keyword>
<proteinExistence type="predicted"/>
<comment type="subcellular location">
    <subcellularLocation>
        <location evidence="1">Membrane</location>
    </subcellularLocation>
</comment>
<dbReference type="PRINTS" id="PR00205">
    <property type="entry name" value="CADHERIN"/>
</dbReference>
<dbReference type="SUPFAM" id="SSF49313">
    <property type="entry name" value="Cadherin-like"/>
    <property type="match status" value="11"/>
</dbReference>
<feature type="compositionally biased region" description="Polar residues" evidence="8">
    <location>
        <begin position="1496"/>
        <end position="1508"/>
    </location>
</feature>
<dbReference type="PANTHER" id="PTHR24026">
    <property type="entry name" value="FAT ATYPICAL CADHERIN-RELATED"/>
    <property type="match status" value="1"/>
</dbReference>
<feature type="domain" description="Cadherin" evidence="10">
    <location>
        <begin position="531"/>
        <end position="634"/>
    </location>
</feature>
<dbReference type="GO" id="GO:0009653">
    <property type="term" value="P:anatomical structure morphogenesis"/>
    <property type="evidence" value="ECO:0007669"/>
    <property type="project" value="UniProtKB-ARBA"/>
</dbReference>
<dbReference type="CDD" id="cd11304">
    <property type="entry name" value="Cadherin_repeat"/>
    <property type="match status" value="11"/>
</dbReference>
<dbReference type="InterPro" id="IPR002126">
    <property type="entry name" value="Cadherin-like_dom"/>
</dbReference>
<evidence type="ECO:0000256" key="9">
    <source>
        <dbReference type="SAM" id="Phobius"/>
    </source>
</evidence>
<evidence type="ECO:0000313" key="12">
    <source>
        <dbReference type="Proteomes" id="UP000466442"/>
    </source>
</evidence>
<feature type="transmembrane region" description="Helical" evidence="9">
    <location>
        <begin position="1370"/>
        <end position="1393"/>
    </location>
</feature>
<sequence length="1604" mass="177660">MDVFALPTGKKQHKPLFFNPKIEAFDQDTAINATVRYDIVTGNEHHVFSMDPQNATIFLDREIDLDTLRGNIFTLQIQATQLDNPLKTGVARVEVEILDLNDNQPQFEVEMYNISIVENLPNGFSVLQVIATDIDQGDNGEFVYHLVDPSQAFSVDSRTGWLTVRNQAKLDREARPQLNMRVLAREKMPSVVNPNVESFVNVEVTLLDANDNNPTFVPSNLYEFTISNVAPVGHLIGKVEAVDPDLGRNGMVLYEMKRGNKTSHAVPFIVSPKTGEIRVADSPIPVGRKALFVEASDQPANPSERRFSLAVVTVDVIVSDKINVPPDFIGAPYEFWVGDDVAIGTSIGQVRVTEAVDKSRAVYDLLHSYHEGVPFAIEERSGVITVVDDISKYDNSMYDFEAVVTDERKVNLVTNVTLHIVESAVSNNEKPSLLEFKVRENLSGAMVGRIVIGPGKDMVKGKPPKFTIADQQDSTLFAVSQDGTLYTQRSLDREHRDSYFITVVVTTGRGDRYYQAHVHVDDENDNPPMFEKSLYEGHVREDCRGECEVKLDHRIRAVDPDKGVNSEFTVTLQGDGSELFAISPQGKILVKAPIDREVKDIYPLVLVARDKGNLSSQVKLTIHIDDVNDNKPVFVQMLVPFEKGVQVVPGTRSSLQIVLGNETVPYPKTFNRKKEFPTLIIPETMQIGMMLFKLLAVDKDVGENSTLTYNIASETYIPKAPFTKVYMTHHFAIHPITGEVTVASVLPPESEFLVNYTAIDGGGLLDSVVVRIKVEDVNDNAPVFEKPRYEFSIPEGNYEESYVGRVVAKDADFGDNGNVTYSVFHKQNTTSLPFTVTPEGRVLVTADLDRETKDFYSFKVLAHDNGPIDSRQRTTVDVFIHVTDVNDNAPVFFGFDRVVQSTPAQLGVAENPPEGYERNLLVPVYFASVVENSAPGIPIARIKANDSDLTDSGNGIILFDILRKQNHRQLFAIDKEGVVTVTTFLDFESQPSHNVTIIASDLGTPSLSSTALLIVTVVDVVETTTASAANKPMLPVNYYELEVYENCQVPIELMKINTSRDDQEHRFSLSPSPDSDYFRVDPRNGSLFLVISPDREAVHELQAKVKVVLSKRSRNLAHVIYPVYPSDIDDNEVKIVVKIRDVNDNVPKFSTSGRPYVAAVPTTASYGYPIIKLHAADDDEGLNGEIRYQMLLRDESEAAKFSVDPVTGQIKALMSFEDEGGRVYGFDVKATDKAGSEEGHSAIANVFVYVLDEQKKLVMVMGAKPIDVENNINNITTALSNVTGLDVRVRKLEPHFSKEATDVYLYAVDPHMNVIVDADTFSHVLKTSPNEVKRAIEPYHMLSIVSPEPDEGFVKTKQSQSYINLSGLELATIALGCIVFLGAVTSAFCVICLHKRRKKKDVFGHNMGVAPLSADLMFHSKEHMEAKPRSLFHPSAFVEESTDSYVSNRSDCARSARSHRSGYRTTRRHRHLANCPRHHHSRTSRRMSTSERPSSAQLVKTSMASVHSSGRDSGIVEPHHGCCPCGHSSSHSSANSSHGSYEDSLKSLHRQHSHSSGSPGCGGGHPSLGGRRRSSRSIADLGQHYPPPVPPPISRRPSGRMLIS</sequence>
<feature type="compositionally biased region" description="Low complexity" evidence="8">
    <location>
        <begin position="1526"/>
        <end position="1539"/>
    </location>
</feature>
<feature type="compositionally biased region" description="Low complexity" evidence="8">
    <location>
        <begin position="1486"/>
        <end position="1495"/>
    </location>
</feature>
<dbReference type="PANTHER" id="PTHR24026:SF126">
    <property type="entry name" value="PROTOCADHERIN FAT 4"/>
    <property type="match status" value="1"/>
</dbReference>
<keyword evidence="6 9" id="KW-0472">Membrane</keyword>